<dbReference type="InterPro" id="IPR036691">
    <property type="entry name" value="Endo/exonu/phosph_ase_sf"/>
</dbReference>
<dbReference type="PANTHER" id="PTHR11505">
    <property type="entry name" value="L1 TRANSPOSABLE ELEMENT-RELATED"/>
    <property type="match status" value="1"/>
</dbReference>
<dbReference type="Proteomes" id="UP000683360">
    <property type="component" value="Unassembled WGS sequence"/>
</dbReference>
<organism evidence="3 4">
    <name type="scientific">Mytilus edulis</name>
    <name type="common">Blue mussel</name>
    <dbReference type="NCBI Taxonomy" id="6550"/>
    <lineage>
        <taxon>Eukaryota</taxon>
        <taxon>Metazoa</taxon>
        <taxon>Spiralia</taxon>
        <taxon>Lophotrochozoa</taxon>
        <taxon>Mollusca</taxon>
        <taxon>Bivalvia</taxon>
        <taxon>Autobranchia</taxon>
        <taxon>Pteriomorphia</taxon>
        <taxon>Mytilida</taxon>
        <taxon>Mytiloidea</taxon>
        <taxon>Mytilidae</taxon>
        <taxon>Mytilinae</taxon>
        <taxon>Mytilus</taxon>
    </lineage>
</organism>
<reference evidence="3" key="1">
    <citation type="submission" date="2021-03" db="EMBL/GenBank/DDBJ databases">
        <authorList>
            <person name="Bekaert M."/>
        </authorList>
    </citation>
    <scope>NUCLEOTIDE SEQUENCE</scope>
</reference>
<evidence type="ECO:0008006" key="5">
    <source>
        <dbReference type="Google" id="ProtNLM"/>
    </source>
</evidence>
<feature type="compositionally biased region" description="Pro residues" evidence="2">
    <location>
        <begin position="327"/>
        <end position="338"/>
    </location>
</feature>
<dbReference type="InterPro" id="IPR004244">
    <property type="entry name" value="Transposase_22"/>
</dbReference>
<accession>A0A8S3RQZ4</accession>
<name>A0A8S3RQZ4_MYTED</name>
<evidence type="ECO:0000313" key="4">
    <source>
        <dbReference type="Proteomes" id="UP000683360"/>
    </source>
</evidence>
<dbReference type="SUPFAM" id="SSF56219">
    <property type="entry name" value="DNase I-like"/>
    <property type="match status" value="1"/>
</dbReference>
<sequence>MDANVNKVQSVNRNTPYTPYTPVADQLSTSHNILYGNPSNLNHLNTYGQTSIGTPYQSYPMAPSTTPADFLIANQPLQTHLSFSSPQSQPSEFSMYSKFENFMIDCSQKLQKLDILDEIVVKMNAMEQRFEHLDRNVTDMRQQINKHDTYMQESSIRSSVIEQNVDFIKRENDKLQNENYELRDRIVDIQTRSMRDNLIFRGIPDVSDTKQPENTEEKLQSFLTNELGIENNIPFHVVHRLKPRRDRGPRGIVAKFEKRKDREMVMAAAREKLKDRDTQFRVHEQFSAEVIQRRRELVPIMKDARQKGHVAHLRDDKLYINNKRFFPHPPPQMPPRPPFQNQRPMEQRPPPPFPETKLSDIDILNIPDDYMYYSKIRKKCKRKSGGIVVMYRNKLKGYLNFINTDCEFVQWVKISKLIINQKTDSLLGCVYIPPSNSKYSTSESFDEVENETLNIKNIESLNCIIFGDFNAKTGSLPDYIIPDENLVDIFEFNSDEDILSYMFDYENLPRNSVPLHRVTSCNCAPNNYGHKLLNVCKRNNMYIANSRVGNDRGIGKKTCNDTSVIDYLLLSSNLFPVVKEFDIMEFDPLVSDVHCQLHLVIQAPVILYNCNDELSQFCSEKYVKWRKEKCSEFLDNVKSDHDCQLEQILLELDNLEVQQGIHQNEMNKVVERISNFFQSVATKTFGKYKPFKNRKPKSDNKPWFNKQCFDSRKKFHKARKRI</sequence>
<gene>
    <name evidence="3" type="ORF">MEDL_23426</name>
</gene>
<proteinExistence type="predicted"/>
<keyword evidence="1" id="KW-0175">Coiled coil</keyword>
<dbReference type="Gene3D" id="3.30.70.1820">
    <property type="entry name" value="L1 transposable element, RRM domain"/>
    <property type="match status" value="1"/>
</dbReference>
<dbReference type="EMBL" id="CAJPWZ010001144">
    <property type="protein sequence ID" value="CAG2209284.1"/>
    <property type="molecule type" value="Genomic_DNA"/>
</dbReference>
<dbReference type="Gene3D" id="3.60.10.10">
    <property type="entry name" value="Endonuclease/exonuclease/phosphatase"/>
    <property type="match status" value="1"/>
</dbReference>
<feature type="region of interest" description="Disordered" evidence="2">
    <location>
        <begin position="1"/>
        <end position="23"/>
    </location>
</feature>
<feature type="coiled-coil region" evidence="1">
    <location>
        <begin position="116"/>
        <end position="192"/>
    </location>
</feature>
<feature type="region of interest" description="Disordered" evidence="2">
    <location>
        <begin position="326"/>
        <end position="358"/>
    </location>
</feature>
<evidence type="ECO:0000256" key="1">
    <source>
        <dbReference type="SAM" id="Coils"/>
    </source>
</evidence>
<keyword evidence="4" id="KW-1185">Reference proteome</keyword>
<evidence type="ECO:0000256" key="2">
    <source>
        <dbReference type="SAM" id="MobiDB-lite"/>
    </source>
</evidence>
<protein>
    <recommendedName>
        <fullName evidence="5">Endonuclease/exonuclease/phosphatase domain-containing protein</fullName>
    </recommendedName>
</protein>
<comment type="caution">
    <text evidence="3">The sequence shown here is derived from an EMBL/GenBank/DDBJ whole genome shotgun (WGS) entry which is preliminary data.</text>
</comment>
<feature type="compositionally biased region" description="Polar residues" evidence="2">
    <location>
        <begin position="1"/>
        <end position="18"/>
    </location>
</feature>
<dbReference type="AlphaFoldDB" id="A0A8S3RQZ4"/>
<evidence type="ECO:0000313" key="3">
    <source>
        <dbReference type="EMBL" id="CAG2209284.1"/>
    </source>
</evidence>
<dbReference type="OrthoDB" id="6775061at2759"/>